<keyword evidence="1" id="KW-0732">Signal</keyword>
<feature type="domain" description="C-type lectin" evidence="2">
    <location>
        <begin position="33"/>
        <end position="187"/>
    </location>
</feature>
<proteinExistence type="predicted"/>
<dbReference type="NCBIfam" id="TIGR04183">
    <property type="entry name" value="Por_Secre_tail"/>
    <property type="match status" value="1"/>
</dbReference>
<dbReference type="SMART" id="SM00034">
    <property type="entry name" value="CLECT"/>
    <property type="match status" value="1"/>
</dbReference>
<dbReference type="RefSeq" id="WP_310026179.1">
    <property type="nucleotide sequence ID" value="NZ_JAVDVI010000007.1"/>
</dbReference>
<evidence type="ECO:0000259" key="2">
    <source>
        <dbReference type="PROSITE" id="PS50041"/>
    </source>
</evidence>
<protein>
    <recommendedName>
        <fullName evidence="2">C-type lectin domain-containing protein</fullName>
    </recommendedName>
</protein>
<keyword evidence="4" id="KW-1185">Reference proteome</keyword>
<sequence length="279" mass="30474">MMKNVLLIIVMTAIFGLENKAVAQCAEGYVFEYNGKSYEIVSQKKTWVEAAACAVAKGGYLAEINNASEQQAIFSEILSLNLNTANTHASDGFGSYVWLGGNDIASEGNWVWNGNNDAVTIPFWTGTASGTLTPGQYSNWGLEPDNWLGAGPAGQDALGMAIINWPNGNAGQWNDVSSTNQLYYVVEYSSSLGVEDVDKNKKISVFPNPVHENIFIQNHTGLKAERIVFINSIGQELKAFSNTDANAENYDVSNFQSGIYFVAFYFEDGTSLIKKIIKK</sequence>
<dbReference type="EMBL" id="JAVDVI010000007">
    <property type="protein sequence ID" value="MDR6967834.1"/>
    <property type="molecule type" value="Genomic_DNA"/>
</dbReference>
<dbReference type="InterPro" id="IPR050111">
    <property type="entry name" value="C-type_lectin/snaclec_domain"/>
</dbReference>
<dbReference type="InterPro" id="IPR026444">
    <property type="entry name" value="Secre_tail"/>
</dbReference>
<dbReference type="InterPro" id="IPR016187">
    <property type="entry name" value="CTDL_fold"/>
</dbReference>
<gene>
    <name evidence="3" type="ORF">J2X31_001848</name>
</gene>
<reference evidence="3 4" key="1">
    <citation type="submission" date="2023-07" db="EMBL/GenBank/DDBJ databases">
        <title>Sorghum-associated microbial communities from plants grown in Nebraska, USA.</title>
        <authorList>
            <person name="Schachtman D."/>
        </authorList>
    </citation>
    <scope>NUCLEOTIDE SEQUENCE [LARGE SCALE GENOMIC DNA]</scope>
    <source>
        <strain evidence="3 4">3773</strain>
    </source>
</reference>
<dbReference type="InterPro" id="IPR016186">
    <property type="entry name" value="C-type_lectin-like/link_sf"/>
</dbReference>
<accession>A0ABU1TPD5</accession>
<evidence type="ECO:0000256" key="1">
    <source>
        <dbReference type="ARBA" id="ARBA00022729"/>
    </source>
</evidence>
<evidence type="ECO:0000313" key="3">
    <source>
        <dbReference type="EMBL" id="MDR6967834.1"/>
    </source>
</evidence>
<dbReference type="Pfam" id="PF00059">
    <property type="entry name" value="Lectin_C"/>
    <property type="match status" value="1"/>
</dbReference>
<organism evidence="3 4">
    <name type="scientific">Flavobacterium arsenatis</name>
    <dbReference type="NCBI Taxonomy" id="1484332"/>
    <lineage>
        <taxon>Bacteria</taxon>
        <taxon>Pseudomonadati</taxon>
        <taxon>Bacteroidota</taxon>
        <taxon>Flavobacteriia</taxon>
        <taxon>Flavobacteriales</taxon>
        <taxon>Flavobacteriaceae</taxon>
        <taxon>Flavobacterium</taxon>
    </lineage>
</organism>
<dbReference type="Pfam" id="PF18962">
    <property type="entry name" value="Por_Secre_tail"/>
    <property type="match status" value="1"/>
</dbReference>
<dbReference type="InterPro" id="IPR001304">
    <property type="entry name" value="C-type_lectin-like"/>
</dbReference>
<dbReference type="PROSITE" id="PS50041">
    <property type="entry name" value="C_TYPE_LECTIN_2"/>
    <property type="match status" value="1"/>
</dbReference>
<dbReference type="Gene3D" id="3.10.100.10">
    <property type="entry name" value="Mannose-Binding Protein A, subunit A"/>
    <property type="match status" value="1"/>
</dbReference>
<dbReference type="SUPFAM" id="SSF56436">
    <property type="entry name" value="C-type lectin-like"/>
    <property type="match status" value="1"/>
</dbReference>
<evidence type="ECO:0000313" key="4">
    <source>
        <dbReference type="Proteomes" id="UP001255185"/>
    </source>
</evidence>
<dbReference type="PANTHER" id="PTHR22803">
    <property type="entry name" value="MANNOSE, PHOSPHOLIPASE, LECTIN RECEPTOR RELATED"/>
    <property type="match status" value="1"/>
</dbReference>
<name>A0ABU1TPD5_9FLAO</name>
<comment type="caution">
    <text evidence="3">The sequence shown here is derived from an EMBL/GenBank/DDBJ whole genome shotgun (WGS) entry which is preliminary data.</text>
</comment>
<dbReference type="Proteomes" id="UP001255185">
    <property type="component" value="Unassembled WGS sequence"/>
</dbReference>